<accession>A0ACB7TCV5</accession>
<name>A0ACB7TCV5_HYAAI</name>
<proteinExistence type="predicted"/>
<organism evidence="1 2">
    <name type="scientific">Hyalomma asiaticum</name>
    <name type="common">Tick</name>
    <dbReference type="NCBI Taxonomy" id="266040"/>
    <lineage>
        <taxon>Eukaryota</taxon>
        <taxon>Metazoa</taxon>
        <taxon>Ecdysozoa</taxon>
        <taxon>Arthropoda</taxon>
        <taxon>Chelicerata</taxon>
        <taxon>Arachnida</taxon>
        <taxon>Acari</taxon>
        <taxon>Parasitiformes</taxon>
        <taxon>Ixodida</taxon>
        <taxon>Ixodoidea</taxon>
        <taxon>Ixodidae</taxon>
        <taxon>Hyalomminae</taxon>
        <taxon>Hyalomma</taxon>
    </lineage>
</organism>
<evidence type="ECO:0000313" key="1">
    <source>
        <dbReference type="EMBL" id="KAH6944986.1"/>
    </source>
</evidence>
<protein>
    <submittedName>
        <fullName evidence="1">Uncharacterized protein</fullName>
    </submittedName>
</protein>
<reference evidence="1" key="1">
    <citation type="submission" date="2020-05" db="EMBL/GenBank/DDBJ databases">
        <title>Large-scale comparative analyses of tick genomes elucidate their genetic diversity and vector capacities.</title>
        <authorList>
            <person name="Jia N."/>
            <person name="Wang J."/>
            <person name="Shi W."/>
            <person name="Du L."/>
            <person name="Sun Y."/>
            <person name="Zhan W."/>
            <person name="Jiang J."/>
            <person name="Wang Q."/>
            <person name="Zhang B."/>
            <person name="Ji P."/>
            <person name="Sakyi L.B."/>
            <person name="Cui X."/>
            <person name="Yuan T."/>
            <person name="Jiang B."/>
            <person name="Yang W."/>
            <person name="Lam T.T.-Y."/>
            <person name="Chang Q."/>
            <person name="Ding S."/>
            <person name="Wang X."/>
            <person name="Zhu J."/>
            <person name="Ruan X."/>
            <person name="Zhao L."/>
            <person name="Wei J."/>
            <person name="Que T."/>
            <person name="Du C."/>
            <person name="Cheng J."/>
            <person name="Dai P."/>
            <person name="Han X."/>
            <person name="Huang E."/>
            <person name="Gao Y."/>
            <person name="Liu J."/>
            <person name="Shao H."/>
            <person name="Ye R."/>
            <person name="Li L."/>
            <person name="Wei W."/>
            <person name="Wang X."/>
            <person name="Wang C."/>
            <person name="Yang T."/>
            <person name="Huo Q."/>
            <person name="Li W."/>
            <person name="Guo W."/>
            <person name="Chen H."/>
            <person name="Zhou L."/>
            <person name="Ni X."/>
            <person name="Tian J."/>
            <person name="Zhou Y."/>
            <person name="Sheng Y."/>
            <person name="Liu T."/>
            <person name="Pan Y."/>
            <person name="Xia L."/>
            <person name="Li J."/>
            <person name="Zhao F."/>
            <person name="Cao W."/>
        </authorList>
    </citation>
    <scope>NUCLEOTIDE SEQUENCE</scope>
    <source>
        <strain evidence="1">Hyas-2018</strain>
    </source>
</reference>
<comment type="caution">
    <text evidence="1">The sequence shown here is derived from an EMBL/GenBank/DDBJ whole genome shotgun (WGS) entry which is preliminary data.</text>
</comment>
<dbReference type="EMBL" id="CM023481">
    <property type="protein sequence ID" value="KAH6944986.1"/>
    <property type="molecule type" value="Genomic_DNA"/>
</dbReference>
<keyword evidence="2" id="KW-1185">Reference proteome</keyword>
<gene>
    <name evidence="1" type="ORF">HPB50_006688</name>
</gene>
<sequence>MPHHTARNSEDLGDISADIHGIAIPDYEGGGARQGGDRSRGRVRYQAGPERVPAPGAELASRAVVAAAAKAKNGGHFRETRVLRRPIVGPRPSARGSCRRLWRRGTSQLFPAVGAKTVARHERTLPIKPPEAALRGAPPTEATLRAARRRNSNAPCAGDEELCVDFCAAARARTLRARALWSASQLRSNVPTSSDARVPLKWTKLRRRLPLPCVVCARTSPRPSGGDVVRPVRLLVVFAARAPPGGPQARKGLKRAAFDEPLEKTAREPRAPRNSHTRKPPRRLGVEDRAGPCFMGVRQTEKADTADSNGEYMVRQWKKESALGRSRLRPPRPLGHRAAVASRTERALSR</sequence>
<evidence type="ECO:0000313" key="2">
    <source>
        <dbReference type="Proteomes" id="UP000821845"/>
    </source>
</evidence>
<dbReference type="Proteomes" id="UP000821845">
    <property type="component" value="Chromosome 1"/>
</dbReference>